<organism evidence="2 3">
    <name type="scientific">Nephila pilipes</name>
    <name type="common">Giant wood spider</name>
    <name type="synonym">Nephila maculata</name>
    <dbReference type="NCBI Taxonomy" id="299642"/>
    <lineage>
        <taxon>Eukaryota</taxon>
        <taxon>Metazoa</taxon>
        <taxon>Ecdysozoa</taxon>
        <taxon>Arthropoda</taxon>
        <taxon>Chelicerata</taxon>
        <taxon>Arachnida</taxon>
        <taxon>Araneae</taxon>
        <taxon>Araneomorphae</taxon>
        <taxon>Entelegynae</taxon>
        <taxon>Araneoidea</taxon>
        <taxon>Nephilidae</taxon>
        <taxon>Nephila</taxon>
    </lineage>
</organism>
<dbReference type="AlphaFoldDB" id="A0A8X6MEI6"/>
<dbReference type="Proteomes" id="UP000887013">
    <property type="component" value="Unassembled WGS sequence"/>
</dbReference>
<evidence type="ECO:0000313" key="3">
    <source>
        <dbReference type="Proteomes" id="UP000887013"/>
    </source>
</evidence>
<dbReference type="GO" id="GO:0004363">
    <property type="term" value="F:glutathione synthase activity"/>
    <property type="evidence" value="ECO:0007669"/>
    <property type="project" value="InterPro"/>
</dbReference>
<accession>A0A8X6MEI6</accession>
<feature type="non-terminal residue" evidence="2">
    <location>
        <position position="22"/>
    </location>
</feature>
<name>A0A8X6MEI6_NEPPI</name>
<keyword evidence="3" id="KW-1185">Reference proteome</keyword>
<proteinExistence type="predicted"/>
<dbReference type="InterPro" id="IPR004887">
    <property type="entry name" value="GSH_synth_subst-bd"/>
</dbReference>
<feature type="domain" description="Glutathione synthase substrate-binding" evidence="1">
    <location>
        <begin position="2"/>
        <end position="21"/>
    </location>
</feature>
<feature type="non-terminal residue" evidence="2">
    <location>
        <position position="1"/>
    </location>
</feature>
<sequence length="22" mass="2674">KDKEVAVVYYRCGYVPEHYEPE</sequence>
<dbReference type="SUPFAM" id="SSF52440">
    <property type="entry name" value="PreATP-grasp domain"/>
    <property type="match status" value="1"/>
</dbReference>
<protein>
    <recommendedName>
        <fullName evidence="1">Glutathione synthase substrate-binding domain-containing protein</fullName>
    </recommendedName>
</protein>
<reference evidence="2" key="1">
    <citation type="submission" date="2020-08" db="EMBL/GenBank/DDBJ databases">
        <title>Multicomponent nature underlies the extraordinary mechanical properties of spider dragline silk.</title>
        <authorList>
            <person name="Kono N."/>
            <person name="Nakamura H."/>
            <person name="Mori M."/>
            <person name="Yoshida Y."/>
            <person name="Ohtoshi R."/>
            <person name="Malay A.D."/>
            <person name="Moran D.A.P."/>
            <person name="Tomita M."/>
            <person name="Numata K."/>
            <person name="Arakawa K."/>
        </authorList>
    </citation>
    <scope>NUCLEOTIDE SEQUENCE</scope>
</reference>
<comment type="caution">
    <text evidence="2">The sequence shown here is derived from an EMBL/GenBank/DDBJ whole genome shotgun (WGS) entry which is preliminary data.</text>
</comment>
<gene>
    <name evidence="2" type="ORF">NPIL_676091</name>
</gene>
<dbReference type="EMBL" id="BMAW01045622">
    <property type="protein sequence ID" value="GFS51061.1"/>
    <property type="molecule type" value="Genomic_DNA"/>
</dbReference>
<dbReference type="GO" id="GO:0005524">
    <property type="term" value="F:ATP binding"/>
    <property type="evidence" value="ECO:0007669"/>
    <property type="project" value="InterPro"/>
</dbReference>
<dbReference type="InterPro" id="IPR016185">
    <property type="entry name" value="PreATP-grasp_dom_sf"/>
</dbReference>
<evidence type="ECO:0000259" key="1">
    <source>
        <dbReference type="Pfam" id="PF03199"/>
    </source>
</evidence>
<dbReference type="InterPro" id="IPR037013">
    <property type="entry name" value="GSH-S_sub-bd_sf"/>
</dbReference>
<dbReference type="Pfam" id="PF03199">
    <property type="entry name" value="GSH_synthase"/>
    <property type="match status" value="1"/>
</dbReference>
<dbReference type="Gene3D" id="3.40.50.1760">
    <property type="entry name" value="Glutathione synthase, substrate-binding domain superfamily, eukaryotic"/>
    <property type="match status" value="1"/>
</dbReference>
<evidence type="ECO:0000313" key="2">
    <source>
        <dbReference type="EMBL" id="GFS51061.1"/>
    </source>
</evidence>